<feature type="compositionally biased region" description="Polar residues" evidence="3">
    <location>
        <begin position="157"/>
        <end position="177"/>
    </location>
</feature>
<evidence type="ECO:0000256" key="2">
    <source>
        <dbReference type="ARBA" id="ARBA00022729"/>
    </source>
</evidence>
<feature type="signal peptide" evidence="4">
    <location>
        <begin position="1"/>
        <end position="19"/>
    </location>
</feature>
<dbReference type="Pfam" id="PF09829">
    <property type="entry name" value="DUF2057"/>
    <property type="match status" value="1"/>
</dbReference>
<dbReference type="Proteomes" id="UP001624684">
    <property type="component" value="Unassembled WGS sequence"/>
</dbReference>
<dbReference type="RefSeq" id="WP_407068878.1">
    <property type="nucleotide sequence ID" value="NZ_JBJJXE010000004.1"/>
</dbReference>
<evidence type="ECO:0000313" key="6">
    <source>
        <dbReference type="Proteomes" id="UP001624684"/>
    </source>
</evidence>
<reference evidence="5 6" key="1">
    <citation type="submission" date="2024-11" db="EMBL/GenBank/DDBJ databases">
        <title>First Report of Moraxella oculi in Brazil in an Infectious Bovine Keratoconjunctivitis Outbreak.</title>
        <authorList>
            <person name="Carvalho C.V."/>
            <person name="Domingues R."/>
            <person name="Coutinho C."/>
            <person name="Honorio N.T.B.S."/>
            <person name="Faza D.R.L.R."/>
            <person name="Carvalho W.A."/>
            <person name="Machado A.B.F."/>
            <person name="Martins M.F."/>
            <person name="Gaspar E.B."/>
        </authorList>
    </citation>
    <scope>NUCLEOTIDE SEQUENCE [LARGE SCALE GENOMIC DNA]</scope>
    <source>
        <strain evidence="5 6">2117LE</strain>
    </source>
</reference>
<dbReference type="EMBL" id="JBJJXE010000004">
    <property type="protein sequence ID" value="MFL1732201.1"/>
    <property type="molecule type" value="Genomic_DNA"/>
</dbReference>
<comment type="caution">
    <text evidence="5">The sequence shown here is derived from an EMBL/GenBank/DDBJ whole genome shotgun (WGS) entry which is preliminary data.</text>
</comment>
<comment type="similarity">
    <text evidence="1">Belongs to the UPF0319 family.</text>
</comment>
<sequence>MKKLTLLFIFVLTAINASAEVRLLVDDNIKVIAINGQEIRHGMLQPSQKEFKLHSGRHAITARYDRMFDLPRGEHDHLKSGNMTLTANLKDNQTYQLVMPNQPNAYATAKTFAKTPVLALSQHGQILTQQHLIDEQPSILGNITHGIGNLLGRGEYGSSSHDQPISALDDTSTLTPNTPKITNNLDEFMRIWLNANQEEREKIRQWINH</sequence>
<evidence type="ECO:0000256" key="3">
    <source>
        <dbReference type="SAM" id="MobiDB-lite"/>
    </source>
</evidence>
<evidence type="ECO:0000256" key="4">
    <source>
        <dbReference type="SAM" id="SignalP"/>
    </source>
</evidence>
<gene>
    <name evidence="5" type="ORF">ACJHVH_04195</name>
</gene>
<name>A0ABW8UB18_9GAMM</name>
<feature type="region of interest" description="Disordered" evidence="3">
    <location>
        <begin position="155"/>
        <end position="177"/>
    </location>
</feature>
<keyword evidence="6" id="KW-1185">Reference proteome</keyword>
<dbReference type="PANTHER" id="PTHR38108:SF1">
    <property type="entry name" value="UPF0319 PROTEIN YCCT"/>
    <property type="match status" value="1"/>
</dbReference>
<proteinExistence type="inferred from homology"/>
<accession>A0ABW8UB18</accession>
<dbReference type="InterPro" id="IPR018635">
    <property type="entry name" value="UPF0319"/>
</dbReference>
<keyword evidence="2 4" id="KW-0732">Signal</keyword>
<evidence type="ECO:0000256" key="1">
    <source>
        <dbReference type="ARBA" id="ARBA00008490"/>
    </source>
</evidence>
<dbReference type="PANTHER" id="PTHR38108">
    <property type="entry name" value="UPF0319 PROTEIN YCCT"/>
    <property type="match status" value="1"/>
</dbReference>
<evidence type="ECO:0000313" key="5">
    <source>
        <dbReference type="EMBL" id="MFL1732201.1"/>
    </source>
</evidence>
<feature type="chain" id="PRO_5046953399" evidence="4">
    <location>
        <begin position="20"/>
        <end position="209"/>
    </location>
</feature>
<protein>
    <submittedName>
        <fullName evidence="5">DUF2057 family protein</fullName>
    </submittedName>
</protein>
<organism evidence="5 6">
    <name type="scientific">Moraxella oculi</name>
    <dbReference type="NCBI Taxonomy" id="2940516"/>
    <lineage>
        <taxon>Bacteria</taxon>
        <taxon>Pseudomonadati</taxon>
        <taxon>Pseudomonadota</taxon>
        <taxon>Gammaproteobacteria</taxon>
        <taxon>Moraxellales</taxon>
        <taxon>Moraxellaceae</taxon>
        <taxon>Moraxella</taxon>
    </lineage>
</organism>